<evidence type="ECO:0000313" key="9">
    <source>
        <dbReference type="Proteomes" id="UP001530293"/>
    </source>
</evidence>
<sequence>MMSAPLLLGVRRSAAAAGDNFFLRPLLSSSSFSSLPPIISKSKNAPPERIAEAKRLLVDPIIPRSRRGGGGGRTANINNAEISSSLTMPFPTYSGLPVDDSSPNPRDITTTPNGYKLYPSKHRYATGVSPADMPFVHFRPDEEFINSRPKFRNPRKRASKLFAELTRECIEKSIASKPQVWEVPFRVGDAVELEILEDGGVDNPNNKRLDVVRGVVLGRENKGLDTSIYLKDVLYGEHVERKIKLHSPTVKSLKVLEAGFVNRGKKKGRRVKRAKLYYLRDRGMEVEDALHFVERALELERKPQLAADVDHDYGAKYGLVNSVTNTAIIAYINCFEKLGLDMDILTSIDKTKPVTLRFEASASHKFLKEKEVEVPLAECTWSETEKTNEGDSTSTKTKAKSGAKSIVDRITEFHWESIIDWKISIYSGTAVENKKVVMSRVCKTVLVTRSKRDVLENTVGPPIELSLSWLMKQISQHTSDKQIKSLSSQFNIDTDDGKTKTPRRNDAVQEAEEFATRLRQWCVSIRTIFLGGTLRTIMQRNNPAKPTPSTTSVGQLLDVKSLYALFNPILPLMEEHEPHEHGEDSINNNTAVQNGLLSAQDTSKLLNEHAQTLARAYDGVKTTWPGASEPLILTSSEATLSLLCDHLIDLSIQYRDTMDYIESMMESQLIAAIGKRLTSKDLDTFVKYHNARLLSPSPRPFSHAIRRPDHYPVGLLTIETKDEATCVTNGEIECIHTHSREVSSKSSLKIPLTASTILELTGNQYLHGYMNHRFESSSKSHQLVARARQFSSFIMIVGNMADASTLEPKDAIIVLNKDEVLIPLLLEELPTAKEFKDAVKSLSPEQQRFARAYRSMQLASSVFGVCIIQIKPQLEALLGLPADALDKEMKLTQDLMELFVEYQIPSDLLSYNGLHGNTVALQDILSNVKDNVKGVMDVINSEKEKQLKSEQAKTEMAVEKAVQSAVGTGMRGMDAPAIQQRRKMMKISEPQLFGAAPTFLYKTSIYGNMSVDARANDGFDDDFVSCPINSPGVTASKSYSNVDEIYDLMNQLEFEVDSLLMDPGATMNETASNKTFEQTHPTAPASNQQVVDFTLTPKILDASIELNGEGNALRSTTMKTGPNWVRNRQENLLSIRTTQKLSSDDIKAEKNKAFDLLDALSRSGSLPIAYSDLHVVVAVTHCFDKDVMSTVVCDNVNPIEKLERSTLLLASAVHGVPARELIGDVNELRRLEKSMQFLIEPTEETTAEDS</sequence>
<reference evidence="8 9" key="1">
    <citation type="submission" date="2024-10" db="EMBL/GenBank/DDBJ databases">
        <title>Updated reference genomes for cyclostephanoid diatoms.</title>
        <authorList>
            <person name="Roberts W.R."/>
            <person name="Alverson A.J."/>
        </authorList>
    </citation>
    <scope>NUCLEOTIDE SEQUENCE [LARGE SCALE GENOMIC DNA]</scope>
    <source>
        <strain evidence="8 9">AJA232-27</strain>
    </source>
</reference>
<dbReference type="EMBL" id="JALLBG020000228">
    <property type="protein sequence ID" value="KAL3758529.1"/>
    <property type="molecule type" value="Genomic_DNA"/>
</dbReference>
<comment type="subcellular location">
    <subcellularLocation>
        <location evidence="1">Plastid</location>
        <location evidence="1">Chloroplast</location>
    </subcellularLocation>
</comment>
<dbReference type="InterPro" id="IPR008991">
    <property type="entry name" value="Translation_prot_SH3-like_sf"/>
</dbReference>
<comment type="caution">
    <text evidence="8">The sequence shown here is derived from an EMBL/GenBank/DDBJ whole genome shotgun (WGS) entry which is preliminary data.</text>
</comment>
<keyword evidence="6" id="KW-0687">Ribonucleoprotein</keyword>
<dbReference type="GO" id="GO:0009507">
    <property type="term" value="C:chloroplast"/>
    <property type="evidence" value="ECO:0007669"/>
    <property type="project" value="UniProtKB-SubCell"/>
</dbReference>
<evidence type="ECO:0000256" key="6">
    <source>
        <dbReference type="ARBA" id="ARBA00023274"/>
    </source>
</evidence>
<protein>
    <recommendedName>
        <fullName evidence="7">50S ribosomal protein L19, chloroplastic</fullName>
    </recommendedName>
</protein>
<organism evidence="8 9">
    <name type="scientific">Discostella pseudostelligera</name>
    <dbReference type="NCBI Taxonomy" id="259834"/>
    <lineage>
        <taxon>Eukaryota</taxon>
        <taxon>Sar</taxon>
        <taxon>Stramenopiles</taxon>
        <taxon>Ochrophyta</taxon>
        <taxon>Bacillariophyta</taxon>
        <taxon>Coscinodiscophyceae</taxon>
        <taxon>Thalassiosirophycidae</taxon>
        <taxon>Stephanodiscales</taxon>
        <taxon>Stephanodiscaceae</taxon>
        <taxon>Discostella</taxon>
    </lineage>
</organism>
<dbReference type="PRINTS" id="PR00061">
    <property type="entry name" value="RIBOSOMALL19"/>
</dbReference>
<evidence type="ECO:0000256" key="5">
    <source>
        <dbReference type="ARBA" id="ARBA00022980"/>
    </source>
</evidence>
<evidence type="ECO:0000256" key="4">
    <source>
        <dbReference type="ARBA" id="ARBA00022640"/>
    </source>
</evidence>
<evidence type="ECO:0000313" key="8">
    <source>
        <dbReference type="EMBL" id="KAL3758529.1"/>
    </source>
</evidence>
<dbReference type="GO" id="GO:0005840">
    <property type="term" value="C:ribosome"/>
    <property type="evidence" value="ECO:0007669"/>
    <property type="project" value="UniProtKB-KW"/>
</dbReference>
<dbReference type="PANTHER" id="PTHR15680:SF9">
    <property type="entry name" value="LARGE RIBOSOMAL SUBUNIT PROTEIN BL19M"/>
    <property type="match status" value="1"/>
</dbReference>
<dbReference type="SUPFAM" id="SSF50104">
    <property type="entry name" value="Translation proteins SH3-like domain"/>
    <property type="match status" value="1"/>
</dbReference>
<evidence type="ECO:0000256" key="3">
    <source>
        <dbReference type="ARBA" id="ARBA00022528"/>
    </source>
</evidence>
<keyword evidence="3" id="KW-0150">Chloroplast</keyword>
<dbReference type="Pfam" id="PF01245">
    <property type="entry name" value="Ribosomal_L19"/>
    <property type="match status" value="1"/>
</dbReference>
<proteinExistence type="inferred from homology"/>
<evidence type="ECO:0000256" key="1">
    <source>
        <dbReference type="ARBA" id="ARBA00004229"/>
    </source>
</evidence>
<dbReference type="Proteomes" id="UP001530293">
    <property type="component" value="Unassembled WGS sequence"/>
</dbReference>
<dbReference type="GO" id="GO:1990904">
    <property type="term" value="C:ribonucleoprotein complex"/>
    <property type="evidence" value="ECO:0007669"/>
    <property type="project" value="UniProtKB-KW"/>
</dbReference>
<keyword evidence="9" id="KW-1185">Reference proteome</keyword>
<dbReference type="AlphaFoldDB" id="A0ABD3M3C5"/>
<name>A0ABD3M3C5_9STRA</name>
<evidence type="ECO:0000256" key="7">
    <source>
        <dbReference type="ARBA" id="ARBA00035376"/>
    </source>
</evidence>
<dbReference type="InterPro" id="IPR001857">
    <property type="entry name" value="Ribosomal_bL19"/>
</dbReference>
<dbReference type="PANTHER" id="PTHR15680">
    <property type="entry name" value="RIBOSOMAL PROTEIN L19"/>
    <property type="match status" value="1"/>
</dbReference>
<keyword evidence="4" id="KW-0934">Plastid</keyword>
<gene>
    <name evidence="8" type="ORF">ACHAWU_008283</name>
</gene>
<keyword evidence="5" id="KW-0689">Ribosomal protein</keyword>
<evidence type="ECO:0000256" key="2">
    <source>
        <dbReference type="ARBA" id="ARBA00005781"/>
    </source>
</evidence>
<accession>A0ABD3M3C5</accession>
<dbReference type="Gene3D" id="2.30.30.790">
    <property type="match status" value="1"/>
</dbReference>
<dbReference type="InterPro" id="IPR038657">
    <property type="entry name" value="Ribosomal_bL19_sf"/>
</dbReference>
<comment type="similarity">
    <text evidence="2">Belongs to the bacterial ribosomal protein bL19 family.</text>
</comment>